<keyword evidence="1" id="KW-0812">Transmembrane</keyword>
<reference evidence="2" key="1">
    <citation type="journal article" date="2022" name="Front. Genet.">
        <title>Chromosome-Scale Assembly of the Dendrobium nobile Genome Provides Insights Into the Molecular Mechanism of the Biosynthesis of the Medicinal Active Ingredient of Dendrobium.</title>
        <authorList>
            <person name="Xu Q."/>
            <person name="Niu S.-C."/>
            <person name="Li K.-L."/>
            <person name="Zheng P.-J."/>
            <person name="Zhang X.-J."/>
            <person name="Jia Y."/>
            <person name="Liu Y."/>
            <person name="Niu Y.-X."/>
            <person name="Yu L.-H."/>
            <person name="Chen D.-F."/>
            <person name="Zhang G.-Q."/>
        </authorList>
    </citation>
    <scope>NUCLEOTIDE SEQUENCE</scope>
    <source>
        <tissue evidence="2">Leaf</tissue>
    </source>
</reference>
<sequence>MKSMQEFTESLANMKLPMDIENSSSIDNGNVVSAARSCRSQRMGVVGFSMEVEHSFEAMLLILERKEVSKYVASLAFTLLCVSNNVCFFFFLFCLLSRSEIELTCSSCHFLLSTYHVMLSCLLL</sequence>
<keyword evidence="1" id="KW-1133">Transmembrane helix</keyword>
<feature type="transmembrane region" description="Helical" evidence="1">
    <location>
        <begin position="71"/>
        <end position="96"/>
    </location>
</feature>
<accession>A0A8T3BSN7</accession>
<organism evidence="2 3">
    <name type="scientific">Dendrobium nobile</name>
    <name type="common">Orchid</name>
    <dbReference type="NCBI Taxonomy" id="94219"/>
    <lineage>
        <taxon>Eukaryota</taxon>
        <taxon>Viridiplantae</taxon>
        <taxon>Streptophyta</taxon>
        <taxon>Embryophyta</taxon>
        <taxon>Tracheophyta</taxon>
        <taxon>Spermatophyta</taxon>
        <taxon>Magnoliopsida</taxon>
        <taxon>Liliopsida</taxon>
        <taxon>Asparagales</taxon>
        <taxon>Orchidaceae</taxon>
        <taxon>Epidendroideae</taxon>
        <taxon>Malaxideae</taxon>
        <taxon>Dendrobiinae</taxon>
        <taxon>Dendrobium</taxon>
    </lineage>
</organism>
<keyword evidence="3" id="KW-1185">Reference proteome</keyword>
<dbReference type="Proteomes" id="UP000829196">
    <property type="component" value="Unassembled WGS sequence"/>
</dbReference>
<evidence type="ECO:0000313" key="3">
    <source>
        <dbReference type="Proteomes" id="UP000829196"/>
    </source>
</evidence>
<evidence type="ECO:0000313" key="2">
    <source>
        <dbReference type="EMBL" id="KAI0516433.1"/>
    </source>
</evidence>
<proteinExistence type="predicted"/>
<keyword evidence="1" id="KW-0472">Membrane</keyword>
<evidence type="ECO:0000256" key="1">
    <source>
        <dbReference type="SAM" id="Phobius"/>
    </source>
</evidence>
<gene>
    <name evidence="2" type="ORF">KFK09_009108</name>
</gene>
<protein>
    <submittedName>
        <fullName evidence="2">Uncharacterized protein</fullName>
    </submittedName>
</protein>
<dbReference type="EMBL" id="JAGYWB010000007">
    <property type="protein sequence ID" value="KAI0516433.1"/>
    <property type="molecule type" value="Genomic_DNA"/>
</dbReference>
<name>A0A8T3BSN7_DENNO</name>
<dbReference type="AlphaFoldDB" id="A0A8T3BSN7"/>
<comment type="caution">
    <text evidence="2">The sequence shown here is derived from an EMBL/GenBank/DDBJ whole genome shotgun (WGS) entry which is preliminary data.</text>
</comment>